<feature type="region of interest" description="Disordered" evidence="1">
    <location>
        <begin position="431"/>
        <end position="463"/>
    </location>
</feature>
<dbReference type="RefSeq" id="WP_033520159.1">
    <property type="nucleotide sequence ID" value="NZ_JDUS01000001.1"/>
</dbReference>
<feature type="compositionally biased region" description="Polar residues" evidence="1">
    <location>
        <begin position="164"/>
        <end position="176"/>
    </location>
</feature>
<feature type="compositionally biased region" description="Basic and acidic residues" evidence="1">
    <location>
        <begin position="453"/>
        <end position="463"/>
    </location>
</feature>
<gene>
    <name evidence="2" type="ORF">BBOH_0063</name>
</gene>
<sequence length="568" mass="60009">MSSCIARYLTRLLATVVTVGLLFGLGGCFGQSRQPDAGSVKTATQQIPADSSVAVFTPSDGISISQHTPLNKWTKLVPRLTKAMVAEGFRPKNISHRSDGDLKSQSNAIQDFVVSKLSSATATQARRTTLIVAPIIETDAACRQYGDYFTAPSQDTKAKDGGTDATTSSEFSQSDPANDGKAGDNPHDTSPKSGSDRPSDTSDDMSKGGASKDTDQQSTRRLAKSLRLAQRAGAHVVVLSNPIDGVKPDAFVDLSDAKTIGRMQAMQLTTKLALDKATSNHPKAIEILLPAESDDTGVLSNKQDDSPSESDISHRFSQEAFSAIWEVLGPYFKDGRAISPSGLLTGSSTKDDWKHLVVDASKTSQIRSALDGRLTDSKEEAKHVDGIIAMNDFVSSAVVDELSSLKYTGSSADINPDITVSGIVGSITGRREVNRQAVPAPKGSGADSNGSKDAGEKAGKDSEKNAVDLSWPIVTGYGGYMDMLPHIVDGAQWMTGLENIDKIGQDIAQVVVNLTVGEPIDSFPFISTTTTAAGKVLTIREELIAISASNLKSTLIDPGYISLADAGL</sequence>
<organism evidence="2 3">
    <name type="scientific">Bifidobacterium bohemicum DSM 22767</name>
    <dbReference type="NCBI Taxonomy" id="1437606"/>
    <lineage>
        <taxon>Bacteria</taxon>
        <taxon>Bacillati</taxon>
        <taxon>Actinomycetota</taxon>
        <taxon>Actinomycetes</taxon>
        <taxon>Bifidobacteriales</taxon>
        <taxon>Bifidobacteriaceae</taxon>
        <taxon>Bifidobacterium</taxon>
    </lineage>
</organism>
<evidence type="ECO:0008006" key="4">
    <source>
        <dbReference type="Google" id="ProtNLM"/>
    </source>
</evidence>
<dbReference type="eggNOG" id="COG4213">
    <property type="taxonomic scope" value="Bacteria"/>
</dbReference>
<reference evidence="2 3" key="1">
    <citation type="submission" date="2014-03" db="EMBL/GenBank/DDBJ databases">
        <title>Genomics of Bifidobacteria.</title>
        <authorList>
            <person name="Ventura M."/>
            <person name="Milani C."/>
            <person name="Lugli G.A."/>
        </authorList>
    </citation>
    <scope>NUCLEOTIDE SEQUENCE [LARGE SCALE GENOMIC DNA]</scope>
    <source>
        <strain evidence="2 3">DSM 22767</strain>
    </source>
</reference>
<feature type="region of interest" description="Disordered" evidence="1">
    <location>
        <begin position="151"/>
        <end position="221"/>
    </location>
</feature>
<dbReference type="STRING" id="1437606.BBOH_0063"/>
<proteinExistence type="predicted"/>
<accession>A0A086ZJ94</accession>
<dbReference type="PROSITE" id="PS51257">
    <property type="entry name" value="PROKAR_LIPOPROTEIN"/>
    <property type="match status" value="1"/>
</dbReference>
<name>A0A086ZJ94_9BIFI</name>
<protein>
    <recommendedName>
        <fullName evidence="4">Periplasmic binding protein domain-containing protein</fullName>
    </recommendedName>
</protein>
<dbReference type="EMBL" id="JGYP01000001">
    <property type="protein sequence ID" value="KFI46594.1"/>
    <property type="molecule type" value="Genomic_DNA"/>
</dbReference>
<feature type="compositionally biased region" description="Basic and acidic residues" evidence="1">
    <location>
        <begin position="181"/>
        <end position="215"/>
    </location>
</feature>
<dbReference type="Gene3D" id="3.40.50.2300">
    <property type="match status" value="3"/>
</dbReference>
<dbReference type="Proteomes" id="UP000029096">
    <property type="component" value="Unassembled WGS sequence"/>
</dbReference>
<dbReference type="AlphaFoldDB" id="A0A086ZJ94"/>
<evidence type="ECO:0000313" key="2">
    <source>
        <dbReference type="EMBL" id="KFI46594.1"/>
    </source>
</evidence>
<keyword evidence="3" id="KW-1185">Reference proteome</keyword>
<evidence type="ECO:0000313" key="3">
    <source>
        <dbReference type="Proteomes" id="UP000029096"/>
    </source>
</evidence>
<comment type="caution">
    <text evidence="2">The sequence shown here is derived from an EMBL/GenBank/DDBJ whole genome shotgun (WGS) entry which is preliminary data.</text>
</comment>
<dbReference type="OrthoDB" id="3239411at2"/>
<evidence type="ECO:0000256" key="1">
    <source>
        <dbReference type="SAM" id="MobiDB-lite"/>
    </source>
</evidence>